<dbReference type="Proteomes" id="UP001217476">
    <property type="component" value="Chromosome"/>
</dbReference>
<dbReference type="EMBL" id="CP119312">
    <property type="protein sequence ID" value="WEK06636.1"/>
    <property type="molecule type" value="Genomic_DNA"/>
</dbReference>
<protein>
    <submittedName>
        <fullName evidence="2">Uncharacterized protein</fullName>
    </submittedName>
</protein>
<feature type="signal peptide" evidence="1">
    <location>
        <begin position="1"/>
        <end position="21"/>
    </location>
</feature>
<evidence type="ECO:0000256" key="1">
    <source>
        <dbReference type="SAM" id="SignalP"/>
    </source>
</evidence>
<gene>
    <name evidence="2" type="ORF">P0Y65_10460</name>
</gene>
<feature type="chain" id="PRO_5042531962" evidence="1">
    <location>
        <begin position="22"/>
        <end position="146"/>
    </location>
</feature>
<organism evidence="2 3">
    <name type="scientific">Candidatus Devosia phytovorans</name>
    <dbReference type="NCBI Taxonomy" id="3121372"/>
    <lineage>
        <taxon>Bacteria</taxon>
        <taxon>Pseudomonadati</taxon>
        <taxon>Pseudomonadota</taxon>
        <taxon>Alphaproteobacteria</taxon>
        <taxon>Hyphomicrobiales</taxon>
        <taxon>Devosiaceae</taxon>
        <taxon>Devosia</taxon>
    </lineage>
</organism>
<keyword evidence="1" id="KW-0732">Signal</keyword>
<reference evidence="2" key="1">
    <citation type="submission" date="2023-03" db="EMBL/GenBank/DDBJ databases">
        <title>Andean soil-derived lignocellulolytic bacterial consortium as a source of novel taxa and putative plastic-active enzymes.</title>
        <authorList>
            <person name="Diaz-Garcia L."/>
            <person name="Chuvochina M."/>
            <person name="Feuerriegel G."/>
            <person name="Bunk B."/>
            <person name="Sproer C."/>
            <person name="Streit W.R."/>
            <person name="Rodriguez L.M."/>
            <person name="Overmann J."/>
            <person name="Jimenez D.J."/>
        </authorList>
    </citation>
    <scope>NUCLEOTIDE SEQUENCE</scope>
    <source>
        <strain evidence="2">MAG 4196</strain>
    </source>
</reference>
<proteinExistence type="predicted"/>
<sequence length="146" mass="15120">MNIQSTAAVLLSLLVCGSAQAKSKAVDAAFERTEPAAAVMTLTEEGEDWRVTFRAGGIPNGDATAADCELEAVGSQDLDDVIAASVVPFEGELYTITADDIGAEALVIEVRVGPEGAFVSDSGAAARFCGLGSDIDGFYQRTELPM</sequence>
<dbReference type="AlphaFoldDB" id="A0AAJ6B2F0"/>
<evidence type="ECO:0000313" key="2">
    <source>
        <dbReference type="EMBL" id="WEK06636.1"/>
    </source>
</evidence>
<name>A0AAJ6B2F0_9HYPH</name>
<evidence type="ECO:0000313" key="3">
    <source>
        <dbReference type="Proteomes" id="UP001217476"/>
    </source>
</evidence>
<accession>A0AAJ6B2F0</accession>